<gene>
    <name evidence="6" type="ORF">DSM00_593</name>
</gene>
<dbReference type="PANTHER" id="PTHR43630">
    <property type="entry name" value="POLY-BETA-1,6-N-ACETYL-D-GLUCOSAMINE SYNTHASE"/>
    <property type="match status" value="1"/>
</dbReference>
<feature type="transmembrane region" description="Helical" evidence="4">
    <location>
        <begin position="285"/>
        <end position="302"/>
    </location>
</feature>
<dbReference type="InterPro" id="IPR001173">
    <property type="entry name" value="Glyco_trans_2-like"/>
</dbReference>
<reference evidence="6 7" key="1">
    <citation type="submission" date="2018-07" db="EMBL/GenBank/DDBJ databases">
        <title>Leeuwenhoekiella genomics.</title>
        <authorList>
            <person name="Tahon G."/>
            <person name="Willems A."/>
        </authorList>
    </citation>
    <scope>NUCLEOTIDE SEQUENCE [LARGE SCALE GENOMIC DNA]</scope>
    <source>
        <strain evidence="6 7">LMG 22550</strain>
    </source>
</reference>
<keyword evidence="2" id="KW-0328">Glycosyltransferase</keyword>
<dbReference type="SUPFAM" id="SSF53448">
    <property type="entry name" value="Nucleotide-diphospho-sugar transferases"/>
    <property type="match status" value="1"/>
</dbReference>
<proteinExistence type="inferred from homology"/>
<feature type="domain" description="Glycosyltransferase 2-like" evidence="5">
    <location>
        <begin position="49"/>
        <end position="212"/>
    </location>
</feature>
<evidence type="ECO:0000259" key="5">
    <source>
        <dbReference type="Pfam" id="PF00535"/>
    </source>
</evidence>
<keyword evidence="4" id="KW-1133">Transmembrane helix</keyword>
<dbReference type="EMBL" id="QOVM01000001">
    <property type="protein sequence ID" value="RXG24797.1"/>
    <property type="molecule type" value="Genomic_DNA"/>
</dbReference>
<accession>A0A4Q0PD98</accession>
<dbReference type="Gene3D" id="3.90.550.10">
    <property type="entry name" value="Spore Coat Polysaccharide Biosynthesis Protein SpsA, Chain A"/>
    <property type="match status" value="1"/>
</dbReference>
<evidence type="ECO:0000256" key="4">
    <source>
        <dbReference type="SAM" id="Phobius"/>
    </source>
</evidence>
<evidence type="ECO:0000256" key="2">
    <source>
        <dbReference type="ARBA" id="ARBA00022676"/>
    </source>
</evidence>
<keyword evidence="4" id="KW-0812">Transmembrane</keyword>
<dbReference type="AlphaFoldDB" id="A0A4Q0PD98"/>
<dbReference type="Pfam" id="PF00535">
    <property type="entry name" value="Glycos_transf_2"/>
    <property type="match status" value="1"/>
</dbReference>
<dbReference type="PANTHER" id="PTHR43630:SF1">
    <property type="entry name" value="POLY-BETA-1,6-N-ACETYL-D-GLUCOSAMINE SYNTHASE"/>
    <property type="match status" value="1"/>
</dbReference>
<dbReference type="Proteomes" id="UP000289238">
    <property type="component" value="Unassembled WGS sequence"/>
</dbReference>
<keyword evidence="4" id="KW-0472">Membrane</keyword>
<protein>
    <submittedName>
        <fullName evidence="6">Cellulose synthase/poly-beta-1,6-N-acetylglucosamine synthase-like glycosyltransferase</fullName>
    </submittedName>
</protein>
<dbReference type="RefSeq" id="WP_164916285.1">
    <property type="nucleotide sequence ID" value="NZ_QOVM01000001.1"/>
</dbReference>
<evidence type="ECO:0000313" key="7">
    <source>
        <dbReference type="Proteomes" id="UP000289238"/>
    </source>
</evidence>
<dbReference type="InterPro" id="IPR029044">
    <property type="entry name" value="Nucleotide-diphossugar_trans"/>
</dbReference>
<organism evidence="6 7">
    <name type="scientific">Leeuwenhoekiella aequorea</name>
    <dbReference type="NCBI Taxonomy" id="283736"/>
    <lineage>
        <taxon>Bacteria</taxon>
        <taxon>Pseudomonadati</taxon>
        <taxon>Bacteroidota</taxon>
        <taxon>Flavobacteriia</taxon>
        <taxon>Flavobacteriales</taxon>
        <taxon>Flavobacteriaceae</taxon>
        <taxon>Leeuwenhoekiella</taxon>
    </lineage>
</organism>
<feature type="transmembrane region" description="Helical" evidence="4">
    <location>
        <begin position="308"/>
        <end position="327"/>
    </location>
</feature>
<dbReference type="GO" id="GO:0016757">
    <property type="term" value="F:glycosyltransferase activity"/>
    <property type="evidence" value="ECO:0007669"/>
    <property type="project" value="UniProtKB-KW"/>
</dbReference>
<feature type="transmembrane region" description="Helical" evidence="4">
    <location>
        <begin position="339"/>
        <end position="364"/>
    </location>
</feature>
<keyword evidence="7" id="KW-1185">Reference proteome</keyword>
<evidence type="ECO:0000256" key="3">
    <source>
        <dbReference type="ARBA" id="ARBA00022679"/>
    </source>
</evidence>
<comment type="similarity">
    <text evidence="1">Belongs to the glycosyltransferase 2 family.</text>
</comment>
<sequence length="370" mass="42733">MLSILFEELFITIFSGVVVLNCSYYLYFSKFSFSRTPRFQNIKRHDAVSIIICAKNESQRLENLIQLISLQNLNLFEIIVVNDNSNDNSLEILQQLAIENSRLKVINLNAETGKKAGITRAINASLYSKILLTDADCIPISTDWAALMIQNLIDEKHIVLGYSGYIRYGQSLLNKIIRYETLLTATQYLGYAVHNNAYMGVGRNLAYTKGIFKSSNGFDKHAHIRAGDDDLFVNENATSTNISICVNPESFTYSEPKKKWKDWFIQKRRHTDVAKLYKQKHQIQLALFYITQFLFFALIPFVLFNQQFLTLVVVLILIRTVIFWVILSKAAAKLREADLIKYLPFLEPFLIILQMLIFISNIMVKPRRWN</sequence>
<name>A0A4Q0PD98_9FLAO</name>
<evidence type="ECO:0000256" key="1">
    <source>
        <dbReference type="ARBA" id="ARBA00006739"/>
    </source>
</evidence>
<comment type="caution">
    <text evidence="6">The sequence shown here is derived from an EMBL/GenBank/DDBJ whole genome shotgun (WGS) entry which is preliminary data.</text>
</comment>
<keyword evidence="3 6" id="KW-0808">Transferase</keyword>
<feature type="transmembrane region" description="Helical" evidence="4">
    <location>
        <begin position="6"/>
        <end position="28"/>
    </location>
</feature>
<evidence type="ECO:0000313" key="6">
    <source>
        <dbReference type="EMBL" id="RXG24797.1"/>
    </source>
</evidence>